<dbReference type="RefSeq" id="WP_089274482.1">
    <property type="nucleotide sequence ID" value="NZ_FZOC01000004.1"/>
</dbReference>
<sequence length="83" mass="9121">MNAVHNALALLDAGKPEEAAAILRQMTERPEYADAIEESARALCTDELEIDDGPCFSDGEDGCWVSAWVWVPRETAKEPDEEA</sequence>
<evidence type="ECO:0000313" key="2">
    <source>
        <dbReference type="Proteomes" id="UP000198324"/>
    </source>
</evidence>
<dbReference type="EMBL" id="FZOC01000004">
    <property type="protein sequence ID" value="SNS00124.1"/>
    <property type="molecule type" value="Genomic_DNA"/>
</dbReference>
<gene>
    <name evidence="1" type="ORF">SAMN04488503_2277</name>
</gene>
<dbReference type="Proteomes" id="UP000198324">
    <property type="component" value="Unassembled WGS sequence"/>
</dbReference>
<keyword evidence="2" id="KW-1185">Reference proteome</keyword>
<protein>
    <submittedName>
        <fullName evidence="1">Uncharacterized protein</fullName>
    </submittedName>
</protein>
<proteinExistence type="predicted"/>
<reference evidence="1 2" key="1">
    <citation type="submission" date="2017-06" db="EMBL/GenBank/DDBJ databases">
        <authorList>
            <person name="Kim H.J."/>
            <person name="Triplett B.A."/>
        </authorList>
    </citation>
    <scope>NUCLEOTIDE SEQUENCE [LARGE SCALE GENOMIC DNA]</scope>
    <source>
        <strain evidence="1 2">DSM 13116</strain>
    </source>
</reference>
<evidence type="ECO:0000313" key="1">
    <source>
        <dbReference type="EMBL" id="SNS00124.1"/>
    </source>
</evidence>
<accession>A0A239AYN1</accession>
<dbReference type="AlphaFoldDB" id="A0A239AYN1"/>
<dbReference type="OrthoDB" id="7595880at2"/>
<name>A0A239AYN1_9BACT</name>
<organism evidence="1 2">
    <name type="scientific">Humidesulfovibrio mexicanus</name>
    <dbReference type="NCBI Taxonomy" id="147047"/>
    <lineage>
        <taxon>Bacteria</taxon>
        <taxon>Pseudomonadati</taxon>
        <taxon>Thermodesulfobacteriota</taxon>
        <taxon>Desulfovibrionia</taxon>
        <taxon>Desulfovibrionales</taxon>
        <taxon>Desulfovibrionaceae</taxon>
        <taxon>Humidesulfovibrio</taxon>
    </lineage>
</organism>